<evidence type="ECO:0000256" key="3">
    <source>
        <dbReference type="PIRSR" id="PIRSR623088-1"/>
    </source>
</evidence>
<evidence type="ECO:0000256" key="9">
    <source>
        <dbReference type="SAM" id="Phobius"/>
    </source>
</evidence>
<dbReference type="VEuPathDB" id="PlasmoDB:PmUG01_14038200"/>
<feature type="transmembrane region" description="Helical" evidence="9">
    <location>
        <begin position="444"/>
        <end position="464"/>
    </location>
</feature>
<evidence type="ECO:0000256" key="5">
    <source>
        <dbReference type="PIRSR" id="PIRSR623088-3"/>
    </source>
</evidence>
<comment type="cofactor">
    <cofactor evidence="6">
        <name>a divalent metal cation</name>
        <dbReference type="ChEBI" id="CHEBI:60240"/>
    </cofactor>
    <text evidence="6">Binds 2 divalent metal cations per subunit. Site 1 may preferentially bind zinc ions, while site 2 has a preference for magnesium and/or manganese ions.</text>
</comment>
<feature type="binding site" evidence="5">
    <location>
        <position position="902"/>
    </location>
    <ligand>
        <name>Zn(2+)</name>
        <dbReference type="ChEBI" id="CHEBI:29105"/>
        <label>1</label>
    </ligand>
</feature>
<reference evidence="11 12" key="1">
    <citation type="submission" date="2016-06" db="EMBL/GenBank/DDBJ databases">
        <authorList>
            <consortium name="Pathogen Informatics"/>
        </authorList>
    </citation>
    <scope>NUCLEOTIDE SEQUENCE [LARGE SCALE GENOMIC DNA]</scope>
</reference>
<evidence type="ECO:0000256" key="8">
    <source>
        <dbReference type="SAM" id="MobiDB-lite"/>
    </source>
</evidence>
<feature type="transmembrane region" description="Helical" evidence="9">
    <location>
        <begin position="476"/>
        <end position="497"/>
    </location>
</feature>
<feature type="binding site" evidence="5">
    <location>
        <position position="903"/>
    </location>
    <ligand>
        <name>Zn(2+)</name>
        <dbReference type="ChEBI" id="CHEBI:29105"/>
        <label>2</label>
    </ligand>
</feature>
<dbReference type="PRINTS" id="PR00387">
    <property type="entry name" value="PDIESTERASE1"/>
</dbReference>
<dbReference type="GO" id="GO:0046872">
    <property type="term" value="F:metal ion binding"/>
    <property type="evidence" value="ECO:0007669"/>
    <property type="project" value="UniProtKB-KW"/>
</dbReference>
<dbReference type="EMBL" id="LT594635">
    <property type="protein sequence ID" value="SCP03328.1"/>
    <property type="molecule type" value="Genomic_DNA"/>
</dbReference>
<feature type="transmembrane region" description="Helical" evidence="9">
    <location>
        <begin position="577"/>
        <end position="599"/>
    </location>
</feature>
<keyword evidence="12" id="KW-1185">Reference proteome</keyword>
<feature type="binding site" evidence="4">
    <location>
        <begin position="862"/>
        <end position="866"/>
    </location>
    <ligand>
        <name>AMP</name>
        <dbReference type="ChEBI" id="CHEBI:456215"/>
    </ligand>
</feature>
<comment type="similarity">
    <text evidence="6">Belongs to the cyclic nucleotide phosphodiesterase family.</text>
</comment>
<keyword evidence="9" id="KW-1133">Transmembrane helix</keyword>
<feature type="coiled-coil region" evidence="7">
    <location>
        <begin position="98"/>
        <end position="125"/>
    </location>
</feature>
<dbReference type="SUPFAM" id="SSF109604">
    <property type="entry name" value="HD-domain/PDEase-like"/>
    <property type="match status" value="1"/>
</dbReference>
<dbReference type="GO" id="GO:0007165">
    <property type="term" value="P:signal transduction"/>
    <property type="evidence" value="ECO:0007669"/>
    <property type="project" value="InterPro"/>
</dbReference>
<feature type="transmembrane region" description="Helical" evidence="9">
    <location>
        <begin position="552"/>
        <end position="571"/>
    </location>
</feature>
<dbReference type="Proteomes" id="UP000219813">
    <property type="component" value="Chromosome 14"/>
</dbReference>
<dbReference type="InterPro" id="IPR002073">
    <property type="entry name" value="PDEase_catalytic_dom"/>
</dbReference>
<feature type="binding site" evidence="4">
    <location>
        <position position="1067"/>
    </location>
    <ligand>
        <name>AMP</name>
        <dbReference type="ChEBI" id="CHEBI:456215"/>
    </ligand>
</feature>
<keyword evidence="9" id="KW-0812">Transmembrane</keyword>
<sequence>MENLEYLEENNENSNFSDDKNEEGNENSNSSFSDDKNTNSGTNMHKTLVTKKSFLQNVLAHSKSNSSEVDSEQLDHIKEKESKLKDLSRNDSICKNVVKKKNSNLKNLSDNNNNIYKELKIKTNELSRQDNNTSEEDKLSLTNNFLDTYNDKEICNNSNNNKNYLKKDDSSINWSTSNINTDSNSDFSKVEVKILENKKEEIERKGIGENSENLSNTKNKNGPEYNQILNDIKQKKLKEINIDDIIGKEKNESAPLKSKRSISFMKNVEDNNLKNIKIERNKENPLIMNKFKRNSTYDNNEKKFSNLRNNANRYASANTSFVANASTNTNMFFHSPSGSYGNIKLSGGNVMIKNERIFGINKNLKKVFEQFFYEIWKQNIIINKEFYTSNNKNGLNPYKSNFSESCLNQSNEKELVTRIPLKFKDETLETLYVLNLNNWISSRMIIIGIIMLILCFFIWFLFTWSFKSNAWQKDSYVVLLFHALMVLNTIILIFFIIVGSSELSKYAELMSYILFGVMVSMWGLWNIGISLTLNENITSKAIPSLSSAAETIYALTFFCGLLPLVIMDVLIPSRTKYNWFIHLIFIVLNSTSIILVCTANPAFMPAVYVIFRVIEYIMLCVLLYMGCYTSELQIRYVFYNLLITGYKLDKVESDMNKNNKSNKEKVSTAIEDLILMIKECTKVILEIESENDVNFNVLSKTSYCTNILEQCLSTLTKTDNLYNIDYGAFDKLENKKFIEAYVSKTKSNYLADQNDRVDFKLNKSFSNNDCICVDKVDIDKKEIKKFLKEIDIPHVTNMIQLIDNKILSQWDFSCLSYFEKSNYPFFDINLSLMFTIEHDIPINSIINFLSFVEKQYNNVPYHNTIHATMVTQKFFCLSKKLGIYDHMEYKIKLVMFISGICHDIGHPGYNNLFFVNSLHPLSIIYNDISVLENYHASITFKILQLNQCNLLKSFSEKDFRLIRLCIIELILSTDMKHHFEIISKFRIRRENEDFDYIKNNDDLLVLIKMIIKSADISHGSVKWNEHYKWCQRVLCEFYSQGDEEIKNKMPLSPLCDRTKHNEVCQSQITFLKFVVMPLFEELTYINDNKFIRNFCLKRLHSNCLMWDKFMKEGKVIKVYDSSNENKRDKMKKRMDKRKKSYIDLTLFFIKSISD</sequence>
<keyword evidence="2 6" id="KW-0378">Hydrolase</keyword>
<feature type="domain" description="PDEase" evidence="10">
    <location>
        <begin position="790"/>
        <end position="1113"/>
    </location>
</feature>
<evidence type="ECO:0000256" key="7">
    <source>
        <dbReference type="SAM" id="Coils"/>
    </source>
</evidence>
<feature type="binding site" evidence="5">
    <location>
        <position position="903"/>
    </location>
    <ligand>
        <name>Zn(2+)</name>
        <dbReference type="ChEBI" id="CHEBI:29105"/>
        <label>1</label>
    </ligand>
</feature>
<dbReference type="RefSeq" id="XP_028864283.1">
    <property type="nucleotide sequence ID" value="XM_029007945.1"/>
</dbReference>
<feature type="compositionally biased region" description="Acidic residues" evidence="8">
    <location>
        <begin position="1"/>
        <end position="11"/>
    </location>
</feature>
<dbReference type="EC" id="3.1.4.-" evidence="6"/>
<dbReference type="AlphaFoldDB" id="A0A1D3TEF9"/>
<dbReference type="OrthoDB" id="189220at2759"/>
<keyword evidence="7" id="KW-0175">Coiled coil</keyword>
<accession>A0A1D3TEF9</accession>
<evidence type="ECO:0000256" key="4">
    <source>
        <dbReference type="PIRSR" id="PIRSR623088-2"/>
    </source>
</evidence>
<name>A0A1D3TEF9_PLAMA</name>
<evidence type="ECO:0000313" key="11">
    <source>
        <dbReference type="EMBL" id="SCP03328.1"/>
    </source>
</evidence>
<evidence type="ECO:0000256" key="2">
    <source>
        <dbReference type="ARBA" id="ARBA00022801"/>
    </source>
</evidence>
<dbReference type="InterPro" id="IPR003607">
    <property type="entry name" value="HD/PDEase_dom"/>
</dbReference>
<dbReference type="OMA" id="HVTNMIQ"/>
<dbReference type="KEGG" id="pmal:PMUG01_14038200"/>
<evidence type="ECO:0000313" key="12">
    <source>
        <dbReference type="Proteomes" id="UP000219813"/>
    </source>
</evidence>
<dbReference type="SMART" id="SM00471">
    <property type="entry name" value="HDc"/>
    <property type="match status" value="1"/>
</dbReference>
<keyword evidence="1 5" id="KW-0479">Metal-binding</keyword>
<dbReference type="GeneID" id="39871693"/>
<feature type="binding site" evidence="4">
    <location>
        <position position="1015"/>
    </location>
    <ligand>
        <name>AMP</name>
        <dbReference type="ChEBI" id="CHEBI:456215"/>
    </ligand>
</feature>
<dbReference type="InterPro" id="IPR023174">
    <property type="entry name" value="PDEase_CS"/>
</dbReference>
<gene>
    <name evidence="11" type="primary">PmUG01_14038200</name>
    <name evidence="11" type="ORF">PMUG01_14038200</name>
</gene>
<feature type="transmembrane region" description="Helical" evidence="9">
    <location>
        <begin position="606"/>
        <end position="625"/>
    </location>
</feature>
<feature type="transmembrane region" description="Helical" evidence="9">
    <location>
        <begin position="509"/>
        <end position="531"/>
    </location>
</feature>
<feature type="active site" description="Proton donor" evidence="3">
    <location>
        <position position="862"/>
    </location>
</feature>
<evidence type="ECO:0000259" key="10">
    <source>
        <dbReference type="PROSITE" id="PS51845"/>
    </source>
</evidence>
<proteinExistence type="inferred from homology"/>
<feature type="region of interest" description="Disordered" evidence="8">
    <location>
        <begin position="1"/>
        <end position="43"/>
    </location>
</feature>
<dbReference type="GO" id="GO:0004114">
    <property type="term" value="F:3',5'-cyclic-nucleotide phosphodiesterase activity"/>
    <property type="evidence" value="ECO:0007669"/>
    <property type="project" value="InterPro"/>
</dbReference>
<feature type="binding site" evidence="5">
    <location>
        <position position="866"/>
    </location>
    <ligand>
        <name>Zn(2+)</name>
        <dbReference type="ChEBI" id="CHEBI:29105"/>
        <label>1</label>
    </ligand>
</feature>
<feature type="binding site" evidence="4">
    <location>
        <position position="903"/>
    </location>
    <ligand>
        <name>AMP</name>
        <dbReference type="ChEBI" id="CHEBI:456215"/>
    </ligand>
</feature>
<organism evidence="11 12">
    <name type="scientific">Plasmodium malariae</name>
    <dbReference type="NCBI Taxonomy" id="5858"/>
    <lineage>
        <taxon>Eukaryota</taxon>
        <taxon>Sar</taxon>
        <taxon>Alveolata</taxon>
        <taxon>Apicomplexa</taxon>
        <taxon>Aconoidasida</taxon>
        <taxon>Haemosporida</taxon>
        <taxon>Plasmodiidae</taxon>
        <taxon>Plasmodium</taxon>
        <taxon>Plasmodium (Plasmodium)</taxon>
    </lineage>
</organism>
<dbReference type="InterPro" id="IPR023088">
    <property type="entry name" value="PDEase"/>
</dbReference>
<dbReference type="Pfam" id="PF00233">
    <property type="entry name" value="PDEase_I"/>
    <property type="match status" value="1"/>
</dbReference>
<protein>
    <recommendedName>
        <fullName evidence="6">Phosphodiesterase</fullName>
        <ecNumber evidence="6">3.1.4.-</ecNumber>
    </recommendedName>
</protein>
<dbReference type="PROSITE" id="PS00126">
    <property type="entry name" value="PDEASE_I_1"/>
    <property type="match status" value="1"/>
</dbReference>
<keyword evidence="9" id="KW-0472">Membrane</keyword>
<evidence type="ECO:0000256" key="6">
    <source>
        <dbReference type="RuleBase" id="RU363067"/>
    </source>
</evidence>
<dbReference type="InterPro" id="IPR036971">
    <property type="entry name" value="PDEase_catalytic_dom_sf"/>
</dbReference>
<dbReference type="Gene3D" id="1.10.1300.10">
    <property type="entry name" value="3'5'-cyclic nucleotide phosphodiesterase, catalytic domain"/>
    <property type="match status" value="1"/>
</dbReference>
<dbReference type="PANTHER" id="PTHR11347">
    <property type="entry name" value="CYCLIC NUCLEOTIDE PHOSPHODIESTERASE"/>
    <property type="match status" value="1"/>
</dbReference>
<dbReference type="CDD" id="cd00077">
    <property type="entry name" value="HDc"/>
    <property type="match status" value="1"/>
</dbReference>
<feature type="binding site" evidence="5">
    <location>
        <position position="1015"/>
    </location>
    <ligand>
        <name>Zn(2+)</name>
        <dbReference type="ChEBI" id="CHEBI:29105"/>
        <label>1</label>
    </ligand>
</feature>
<evidence type="ECO:0000256" key="1">
    <source>
        <dbReference type="ARBA" id="ARBA00022723"/>
    </source>
</evidence>
<dbReference type="PROSITE" id="PS51845">
    <property type="entry name" value="PDEASE_I_2"/>
    <property type="match status" value="1"/>
</dbReference>